<reference evidence="2 3" key="1">
    <citation type="journal article" date="2018" name="New Phytol.">
        <title>Comparative genomics and transcriptomics depict ericoid mycorrhizal fungi as versatile saprotrophs and plant mutualists.</title>
        <authorList>
            <person name="Martino E."/>
            <person name="Morin E."/>
            <person name="Grelet G.A."/>
            <person name="Kuo A."/>
            <person name="Kohler A."/>
            <person name="Daghino S."/>
            <person name="Barry K.W."/>
            <person name="Cichocki N."/>
            <person name="Clum A."/>
            <person name="Dockter R.B."/>
            <person name="Hainaut M."/>
            <person name="Kuo R.C."/>
            <person name="LaButti K."/>
            <person name="Lindahl B.D."/>
            <person name="Lindquist E.A."/>
            <person name="Lipzen A."/>
            <person name="Khouja H.R."/>
            <person name="Magnuson J."/>
            <person name="Murat C."/>
            <person name="Ohm R.A."/>
            <person name="Singer S.W."/>
            <person name="Spatafora J.W."/>
            <person name="Wang M."/>
            <person name="Veneault-Fourrey C."/>
            <person name="Henrissat B."/>
            <person name="Grigoriev I.V."/>
            <person name="Martin F.M."/>
            <person name="Perotto S."/>
        </authorList>
    </citation>
    <scope>NUCLEOTIDE SEQUENCE [LARGE SCALE GENOMIC DNA]</scope>
    <source>
        <strain evidence="2 3">ATCC 22711</strain>
    </source>
</reference>
<sequence>MAVVQIAQCLKSERPLQRESSSRHHQENGFQLGANTTHISSVVKTPNVRTDVHRGFENPGMAIAYLQVNKNIKDSDAKEFLRESDTGSGHKTAQEVLAEIRYSRVNFNEKELQAHQDCRGPARSR</sequence>
<name>A0A2T3B475_AMORE</name>
<keyword evidence="3" id="KW-1185">Reference proteome</keyword>
<accession>A0A2T3B475</accession>
<gene>
    <name evidence="2" type="ORF">M430DRAFT_18598</name>
</gene>
<protein>
    <submittedName>
        <fullName evidence="2">Uncharacterized protein</fullName>
    </submittedName>
</protein>
<dbReference type="InParanoid" id="A0A2T3B475"/>
<evidence type="ECO:0000256" key="1">
    <source>
        <dbReference type="SAM" id="MobiDB-lite"/>
    </source>
</evidence>
<dbReference type="AlphaFoldDB" id="A0A2T3B475"/>
<feature type="region of interest" description="Disordered" evidence="1">
    <location>
        <begin position="14"/>
        <end position="38"/>
    </location>
</feature>
<dbReference type="EMBL" id="KZ679010">
    <property type="protein sequence ID" value="PSS20444.1"/>
    <property type="molecule type" value="Genomic_DNA"/>
</dbReference>
<feature type="compositionally biased region" description="Basic and acidic residues" evidence="1">
    <location>
        <begin position="14"/>
        <end position="27"/>
    </location>
</feature>
<dbReference type="RefSeq" id="XP_024721714.1">
    <property type="nucleotide sequence ID" value="XM_024863907.1"/>
</dbReference>
<evidence type="ECO:0000313" key="3">
    <source>
        <dbReference type="Proteomes" id="UP000241818"/>
    </source>
</evidence>
<dbReference type="OrthoDB" id="4184276at2759"/>
<evidence type="ECO:0000313" key="2">
    <source>
        <dbReference type="EMBL" id="PSS20444.1"/>
    </source>
</evidence>
<proteinExistence type="predicted"/>
<dbReference type="Proteomes" id="UP000241818">
    <property type="component" value="Unassembled WGS sequence"/>
</dbReference>
<organism evidence="2 3">
    <name type="scientific">Amorphotheca resinae ATCC 22711</name>
    <dbReference type="NCBI Taxonomy" id="857342"/>
    <lineage>
        <taxon>Eukaryota</taxon>
        <taxon>Fungi</taxon>
        <taxon>Dikarya</taxon>
        <taxon>Ascomycota</taxon>
        <taxon>Pezizomycotina</taxon>
        <taxon>Leotiomycetes</taxon>
        <taxon>Helotiales</taxon>
        <taxon>Amorphothecaceae</taxon>
        <taxon>Amorphotheca</taxon>
    </lineage>
</organism>
<dbReference type="GeneID" id="36571988"/>